<evidence type="ECO:0000313" key="1">
    <source>
        <dbReference type="EMBL" id="SVD37196.1"/>
    </source>
</evidence>
<proteinExistence type="predicted"/>
<sequence length="61" mass="6502">MVTKIDASMFDAQGKEIILDADADTSITADTDDQIDIKIGGADIFQMTATALDINGKELIL</sequence>
<dbReference type="EMBL" id="UINC01146461">
    <property type="protein sequence ID" value="SVD37196.1"/>
    <property type="molecule type" value="Genomic_DNA"/>
</dbReference>
<name>A0A382USH2_9ZZZZ</name>
<dbReference type="AlphaFoldDB" id="A0A382USH2"/>
<gene>
    <name evidence="1" type="ORF">METZ01_LOCUS390050</name>
</gene>
<organism evidence="1">
    <name type="scientific">marine metagenome</name>
    <dbReference type="NCBI Taxonomy" id="408172"/>
    <lineage>
        <taxon>unclassified sequences</taxon>
        <taxon>metagenomes</taxon>
        <taxon>ecological metagenomes</taxon>
    </lineage>
</organism>
<feature type="non-terminal residue" evidence="1">
    <location>
        <position position="61"/>
    </location>
</feature>
<protein>
    <submittedName>
        <fullName evidence="1">Uncharacterized protein</fullName>
    </submittedName>
</protein>
<accession>A0A382USH2</accession>
<reference evidence="1" key="1">
    <citation type="submission" date="2018-05" db="EMBL/GenBank/DDBJ databases">
        <authorList>
            <person name="Lanie J.A."/>
            <person name="Ng W.-L."/>
            <person name="Kazmierczak K.M."/>
            <person name="Andrzejewski T.M."/>
            <person name="Davidsen T.M."/>
            <person name="Wayne K.J."/>
            <person name="Tettelin H."/>
            <person name="Glass J.I."/>
            <person name="Rusch D."/>
            <person name="Podicherti R."/>
            <person name="Tsui H.-C.T."/>
            <person name="Winkler M.E."/>
        </authorList>
    </citation>
    <scope>NUCLEOTIDE SEQUENCE</scope>
</reference>